<feature type="domain" description="Peptidase M48" evidence="8">
    <location>
        <begin position="168"/>
        <end position="336"/>
    </location>
</feature>
<feature type="transmembrane region" description="Helical" evidence="7">
    <location>
        <begin position="99"/>
        <end position="119"/>
    </location>
</feature>
<sequence length="342" mass="36646">MEPEGLVVAGVFFDGRSAQRHDVTLSLDGAQLYLRGAGCERRDAVSVLRISAPLGRTPRLIRYADGAVCEVRDAAGFDALLESQGQGRWLHRAESSARIVVASLLLVAALIAAGLYWGVPLAANGVAAEMPASLVRQFSRQTLDVLDHQWLQPSTLPSSRQDALRVAAQRLRSAEGSPLAFKLVFRASKTMGPNAFALPDGTIVLLDELVALADNDDELMAVVAHELGHVRHRHGLRLMAQGAAVGLLATWWFGDVSTLLATAPTVLAQAHYSREFETEADDDAVRTLRASGIAPECLATLLRKLAVTQKGRESQGFGGLLDSHPALLARARRVDGEVSAGR</sequence>
<dbReference type="InterPro" id="IPR051156">
    <property type="entry name" value="Mito/Outer_Membr_Metalloprot"/>
</dbReference>
<keyword evidence="5 6" id="KW-0482">Metalloprotease</keyword>
<evidence type="ECO:0000256" key="1">
    <source>
        <dbReference type="ARBA" id="ARBA00022670"/>
    </source>
</evidence>
<comment type="similarity">
    <text evidence="6">Belongs to the peptidase M48 family.</text>
</comment>
<keyword evidence="7" id="KW-0472">Membrane</keyword>
<protein>
    <submittedName>
        <fullName evidence="10">M48 family metallopeptidase</fullName>
    </submittedName>
</protein>
<dbReference type="InterPro" id="IPR001915">
    <property type="entry name" value="Peptidase_M48"/>
</dbReference>
<evidence type="ECO:0000313" key="10">
    <source>
        <dbReference type="EMBL" id="NKF22502.1"/>
    </source>
</evidence>
<evidence type="ECO:0000256" key="4">
    <source>
        <dbReference type="ARBA" id="ARBA00022833"/>
    </source>
</evidence>
<keyword evidence="7" id="KW-1133">Transmembrane helix</keyword>
<comment type="caution">
    <text evidence="10">The sequence shown here is derived from an EMBL/GenBank/DDBJ whole genome shotgun (WGS) entry which is preliminary data.</text>
</comment>
<reference evidence="10" key="1">
    <citation type="submission" date="2020-03" db="EMBL/GenBank/DDBJ databases">
        <title>Solimonas marina sp. nov., isolated from deep seawater of the Pacific Ocean.</title>
        <authorList>
            <person name="Liu X."/>
            <person name="Lai Q."/>
            <person name="Sun F."/>
            <person name="Gai Y."/>
            <person name="Li G."/>
            <person name="Shao Z."/>
        </authorList>
    </citation>
    <scope>NUCLEOTIDE SEQUENCE</scope>
    <source>
        <strain evidence="10">C16B3</strain>
    </source>
</reference>
<dbReference type="GO" id="GO:0051603">
    <property type="term" value="P:proteolysis involved in protein catabolic process"/>
    <property type="evidence" value="ECO:0007669"/>
    <property type="project" value="TreeGrafter"/>
</dbReference>
<dbReference type="RefSeq" id="WP_168147758.1">
    <property type="nucleotide sequence ID" value="NZ_JAAVXB010000004.1"/>
</dbReference>
<organism evidence="10 11">
    <name type="scientific">Solimonas marina</name>
    <dbReference type="NCBI Taxonomy" id="2714601"/>
    <lineage>
        <taxon>Bacteria</taxon>
        <taxon>Pseudomonadati</taxon>
        <taxon>Pseudomonadota</taxon>
        <taxon>Gammaproteobacteria</taxon>
        <taxon>Nevskiales</taxon>
        <taxon>Nevskiaceae</taxon>
        <taxon>Solimonas</taxon>
    </lineage>
</organism>
<dbReference type="GO" id="GO:0016020">
    <property type="term" value="C:membrane"/>
    <property type="evidence" value="ECO:0007669"/>
    <property type="project" value="TreeGrafter"/>
</dbReference>
<dbReference type="GO" id="GO:0004222">
    <property type="term" value="F:metalloendopeptidase activity"/>
    <property type="evidence" value="ECO:0007669"/>
    <property type="project" value="InterPro"/>
</dbReference>
<keyword evidence="3 6" id="KW-0378">Hydrolase</keyword>
<evidence type="ECO:0000256" key="7">
    <source>
        <dbReference type="SAM" id="Phobius"/>
    </source>
</evidence>
<accession>A0A969W8C6</accession>
<dbReference type="PANTHER" id="PTHR22726">
    <property type="entry name" value="METALLOENDOPEPTIDASE OMA1"/>
    <property type="match status" value="1"/>
</dbReference>
<dbReference type="Proteomes" id="UP000653472">
    <property type="component" value="Unassembled WGS sequence"/>
</dbReference>
<proteinExistence type="inferred from homology"/>
<dbReference type="Pfam" id="PF23368">
    <property type="entry name" value="DUF7092"/>
    <property type="match status" value="1"/>
</dbReference>
<evidence type="ECO:0000256" key="5">
    <source>
        <dbReference type="ARBA" id="ARBA00023049"/>
    </source>
</evidence>
<feature type="domain" description="DUF7092" evidence="9">
    <location>
        <begin position="8"/>
        <end position="83"/>
    </location>
</feature>
<keyword evidence="7" id="KW-0812">Transmembrane</keyword>
<gene>
    <name evidence="10" type="ORF">G7Y82_09235</name>
</gene>
<dbReference type="CDD" id="cd07332">
    <property type="entry name" value="M48C_Oma1_like"/>
    <property type="match status" value="1"/>
</dbReference>
<dbReference type="Gene3D" id="3.30.2010.10">
    <property type="entry name" value="Metalloproteases ('zincins'), catalytic domain"/>
    <property type="match status" value="1"/>
</dbReference>
<keyword evidence="11" id="KW-1185">Reference proteome</keyword>
<dbReference type="GO" id="GO:0046872">
    <property type="term" value="F:metal ion binding"/>
    <property type="evidence" value="ECO:0007669"/>
    <property type="project" value="UniProtKB-KW"/>
</dbReference>
<dbReference type="Pfam" id="PF01435">
    <property type="entry name" value="Peptidase_M48"/>
    <property type="match status" value="1"/>
</dbReference>
<name>A0A969W8C6_9GAMM</name>
<keyword evidence="1 6" id="KW-0645">Protease</keyword>
<evidence type="ECO:0000256" key="3">
    <source>
        <dbReference type="ARBA" id="ARBA00022801"/>
    </source>
</evidence>
<dbReference type="EMBL" id="JAAVXB010000004">
    <property type="protein sequence ID" value="NKF22502.1"/>
    <property type="molecule type" value="Genomic_DNA"/>
</dbReference>
<dbReference type="AlphaFoldDB" id="A0A969W8C6"/>
<evidence type="ECO:0000259" key="8">
    <source>
        <dbReference type="Pfam" id="PF01435"/>
    </source>
</evidence>
<comment type="cofactor">
    <cofactor evidence="6">
        <name>Zn(2+)</name>
        <dbReference type="ChEBI" id="CHEBI:29105"/>
    </cofactor>
    <text evidence="6">Binds 1 zinc ion per subunit.</text>
</comment>
<dbReference type="PANTHER" id="PTHR22726:SF1">
    <property type="entry name" value="METALLOENDOPEPTIDASE OMA1, MITOCHONDRIAL"/>
    <property type="match status" value="1"/>
</dbReference>
<evidence type="ECO:0000256" key="6">
    <source>
        <dbReference type="RuleBase" id="RU003983"/>
    </source>
</evidence>
<dbReference type="InterPro" id="IPR055518">
    <property type="entry name" value="DUF7092"/>
</dbReference>
<evidence type="ECO:0000256" key="2">
    <source>
        <dbReference type="ARBA" id="ARBA00022723"/>
    </source>
</evidence>
<keyword evidence="4 6" id="KW-0862">Zinc</keyword>
<evidence type="ECO:0000259" key="9">
    <source>
        <dbReference type="Pfam" id="PF23368"/>
    </source>
</evidence>
<keyword evidence="2" id="KW-0479">Metal-binding</keyword>
<evidence type="ECO:0000313" key="11">
    <source>
        <dbReference type="Proteomes" id="UP000653472"/>
    </source>
</evidence>